<protein>
    <submittedName>
        <fullName evidence="1">Uncharacterized protein</fullName>
    </submittedName>
</protein>
<sequence length="65" mass="7687">MASICVECRSRSSESYESLIKQKNDITNQSNRMYRKAAWQKKERLVQEFGELMSKSRKDVKRLGE</sequence>
<reference evidence="1 2" key="1">
    <citation type="submission" date="2018-06" db="EMBL/GenBank/DDBJ databases">
        <title>Complete genome of Desulfovibrio marinus P48SEP.</title>
        <authorList>
            <person name="Crispim J.S."/>
            <person name="Vidigal P.M.P."/>
            <person name="Silva L.C.F."/>
            <person name="Araujo L.C."/>
            <person name="Laguardia C.N."/>
            <person name="Dias R.S."/>
            <person name="Sousa M.P."/>
            <person name="Paula S.O."/>
            <person name="Silva C."/>
        </authorList>
    </citation>
    <scope>NUCLEOTIDE SEQUENCE [LARGE SCALE GENOMIC DNA]</scope>
    <source>
        <strain evidence="1 2">P48SEP</strain>
    </source>
</reference>
<dbReference type="AlphaFoldDB" id="A0A6P1ZAW7"/>
<gene>
    <name evidence="1" type="ORF">DQK91_23550</name>
</gene>
<evidence type="ECO:0000313" key="1">
    <source>
        <dbReference type="EMBL" id="TVM23668.1"/>
    </source>
</evidence>
<proteinExistence type="predicted"/>
<name>A0A6P1ZAW7_9BACT</name>
<dbReference type="Proteomes" id="UP000434052">
    <property type="component" value="Unassembled WGS sequence"/>
</dbReference>
<accession>A0A6P1ZAW7</accession>
<dbReference type="EMBL" id="QMIF01000357">
    <property type="protein sequence ID" value="TVM23668.1"/>
    <property type="molecule type" value="Genomic_DNA"/>
</dbReference>
<comment type="caution">
    <text evidence="1">The sequence shown here is derived from an EMBL/GenBank/DDBJ whole genome shotgun (WGS) entry which is preliminary data.</text>
</comment>
<organism evidence="1 2">
    <name type="scientific">Oceanidesulfovibrio marinus</name>
    <dbReference type="NCBI Taxonomy" id="370038"/>
    <lineage>
        <taxon>Bacteria</taxon>
        <taxon>Pseudomonadati</taxon>
        <taxon>Thermodesulfobacteriota</taxon>
        <taxon>Desulfovibrionia</taxon>
        <taxon>Desulfovibrionales</taxon>
        <taxon>Desulfovibrionaceae</taxon>
        <taxon>Oceanidesulfovibrio</taxon>
    </lineage>
</organism>
<evidence type="ECO:0000313" key="2">
    <source>
        <dbReference type="Proteomes" id="UP000434052"/>
    </source>
</evidence>